<dbReference type="RefSeq" id="WP_262582740.1">
    <property type="nucleotide sequence ID" value="NZ_JAOQJL010000012.1"/>
</dbReference>
<dbReference type="InterPro" id="IPR029050">
    <property type="entry name" value="Immunoprotect_excell_Ig-like"/>
</dbReference>
<evidence type="ECO:0000256" key="2">
    <source>
        <dbReference type="SAM" id="MobiDB-lite"/>
    </source>
</evidence>
<reference evidence="5 6" key="1">
    <citation type="journal article" date="2021" name="ISME Commun">
        <title>Automated analysis of genomic sequences facilitates high-throughput and comprehensive description of bacteria.</title>
        <authorList>
            <person name="Hitch T.C.A."/>
        </authorList>
    </citation>
    <scope>NUCLEOTIDE SEQUENCE [LARGE SCALE GENOMIC DNA]</scope>
    <source>
        <strain evidence="5 6">Sanger_23</strain>
    </source>
</reference>
<proteinExistence type="predicted"/>
<evidence type="ECO:0000256" key="1">
    <source>
        <dbReference type="ARBA" id="ARBA00022729"/>
    </source>
</evidence>
<comment type="caution">
    <text evidence="5">The sequence shown here is derived from an EMBL/GenBank/DDBJ whole genome shotgun (WGS) entry which is preliminary data.</text>
</comment>
<feature type="compositionally biased region" description="Polar residues" evidence="2">
    <location>
        <begin position="317"/>
        <end position="326"/>
    </location>
</feature>
<dbReference type="Gene3D" id="2.60.40.1240">
    <property type="match status" value="1"/>
</dbReference>
<keyword evidence="6" id="KW-1185">Reference proteome</keyword>
<feature type="region of interest" description="Disordered" evidence="2">
    <location>
        <begin position="1"/>
        <end position="110"/>
    </location>
</feature>
<dbReference type="EMBL" id="JAOQJL010000012">
    <property type="protein sequence ID" value="MCU6765264.1"/>
    <property type="molecule type" value="Genomic_DNA"/>
</dbReference>
<feature type="compositionally biased region" description="Acidic residues" evidence="2">
    <location>
        <begin position="30"/>
        <end position="56"/>
    </location>
</feature>
<protein>
    <submittedName>
        <fullName evidence="5">DUF5067 domain-containing protein</fullName>
    </submittedName>
</protein>
<gene>
    <name evidence="5" type="ORF">OCV61_07515</name>
</gene>
<feature type="domain" description="DUF5067" evidence="4">
    <location>
        <begin position="332"/>
        <end position="439"/>
    </location>
</feature>
<keyword evidence="3" id="KW-1133">Transmembrane helix</keyword>
<dbReference type="Proteomes" id="UP001652409">
    <property type="component" value="Unassembled WGS sequence"/>
</dbReference>
<feature type="transmembrane region" description="Helical" evidence="3">
    <location>
        <begin position="120"/>
        <end position="140"/>
    </location>
</feature>
<feature type="region of interest" description="Disordered" evidence="2">
    <location>
        <begin position="317"/>
        <end position="340"/>
    </location>
</feature>
<organism evidence="5 6">
    <name type="scientific">Blautia ammoniilytica</name>
    <dbReference type="NCBI Taxonomy" id="2981782"/>
    <lineage>
        <taxon>Bacteria</taxon>
        <taxon>Bacillati</taxon>
        <taxon>Bacillota</taxon>
        <taxon>Clostridia</taxon>
        <taxon>Lachnospirales</taxon>
        <taxon>Lachnospiraceae</taxon>
        <taxon>Blautia</taxon>
    </lineage>
</organism>
<sequence>MDDNKYDEQLGDMAEEDNSVPDIENNENTPDIEDNENTPEVEDDDYTPEVEDDDYTPEVKDNENTPEVEDDDYTPEVVDDDNTPDVEDENEEADAEDKDVTVDEPVSSGRKRKKKKRTGLILFLLVLILAAGGAAGYYMYLRTQPQEAVEEYLSAVQRLDFTAMEGMLQSNDLSALDDADLRNEAYTEFFKSINEKMTFKIIRNDFSLNNGTARITARIQYIDGTEIYKETVIEFLRQIASKALSGESPTQEDAQTQLASILCEKVKTTTPVYSETDILYPVIKTDDTWKIVSLDDATVKLMSANVKNIENEINQTLDGSAQNTSDDPAASGTDGSQTTSIDMTTTNFQIRYTRHQTTNDYAGNPCLLVYYDYTNLSSVPSSAMVDVSLSAYQNDTVLSAAIPDTNDDALDHYMAEIQPGETVSVCQAFSLNDTSDVTLVAGEGLSFGGGATTSQVLKLQ</sequence>
<evidence type="ECO:0000313" key="6">
    <source>
        <dbReference type="Proteomes" id="UP001652409"/>
    </source>
</evidence>
<dbReference type="Pfam" id="PF16729">
    <property type="entry name" value="DUF5067"/>
    <property type="match status" value="1"/>
</dbReference>
<keyword evidence="3" id="KW-0812">Transmembrane</keyword>
<feature type="compositionally biased region" description="Acidic residues" evidence="2">
    <location>
        <begin position="64"/>
        <end position="97"/>
    </location>
</feature>
<feature type="compositionally biased region" description="Acidic residues" evidence="2">
    <location>
        <begin position="9"/>
        <end position="19"/>
    </location>
</feature>
<keyword evidence="3" id="KW-0472">Membrane</keyword>
<evidence type="ECO:0000256" key="3">
    <source>
        <dbReference type="SAM" id="Phobius"/>
    </source>
</evidence>
<dbReference type="InterPro" id="IPR031989">
    <property type="entry name" value="DUF5067"/>
</dbReference>
<accession>A0ABT2TSP5</accession>
<name>A0ABT2TSP5_9FIRM</name>
<evidence type="ECO:0000259" key="4">
    <source>
        <dbReference type="Pfam" id="PF16729"/>
    </source>
</evidence>
<evidence type="ECO:0000313" key="5">
    <source>
        <dbReference type="EMBL" id="MCU6765264.1"/>
    </source>
</evidence>
<keyword evidence="1" id="KW-0732">Signal</keyword>